<evidence type="ECO:0000313" key="1">
    <source>
        <dbReference type="EMBL" id="PKB93997.1"/>
    </source>
</evidence>
<sequence length="154" mass="18863">MIDKLRKHRNRQELKERKKKRAEIMRSLYEEINSLNIEINIRKREIYLEEDIGKMLNRILEKKREKINMTEKDQNKIKEKVLKHNKEWTKKREINLDELEYDPDWREIYAPKDDINEETYKNLMTPIKMEELENVLQNLKTNKAPGLSGITYDF</sequence>
<gene>
    <name evidence="1" type="ORF">RhiirA5_386934</name>
</gene>
<dbReference type="VEuPathDB" id="FungiDB:RhiirA1_390212"/>
<reference evidence="1 2" key="2">
    <citation type="submission" date="2017-09" db="EMBL/GenBank/DDBJ databases">
        <title>Extensive intraspecific genome diversity in a model arbuscular mycorrhizal fungus.</title>
        <authorList>
            <person name="Chen E.C."/>
            <person name="Morin E."/>
            <person name="Beaudet D."/>
            <person name="Noel J."/>
            <person name="Ndikumana S."/>
            <person name="Charron P."/>
            <person name="St-Onge C."/>
            <person name="Giorgi J."/>
            <person name="Grigoriev I.V."/>
            <person name="Roux C."/>
            <person name="Martin F.M."/>
            <person name="Corradi N."/>
        </authorList>
    </citation>
    <scope>NUCLEOTIDE SEQUENCE [LARGE SCALE GENOMIC DNA]</scope>
    <source>
        <strain evidence="1 2">A5</strain>
    </source>
</reference>
<name>A0A2N0NHE1_9GLOM</name>
<evidence type="ECO:0000313" key="2">
    <source>
        <dbReference type="Proteomes" id="UP000232722"/>
    </source>
</evidence>
<reference evidence="1 2" key="1">
    <citation type="submission" date="2016-04" db="EMBL/GenBank/DDBJ databases">
        <title>Genome analyses suggest a sexual origin of heterokaryosis in a supposedly ancient asexual fungus.</title>
        <authorList>
            <person name="Ropars J."/>
            <person name="Sedzielewska K."/>
            <person name="Noel J."/>
            <person name="Charron P."/>
            <person name="Farinelli L."/>
            <person name="Marton T."/>
            <person name="Kruger M."/>
            <person name="Pelin A."/>
            <person name="Brachmann A."/>
            <person name="Corradi N."/>
        </authorList>
    </citation>
    <scope>NUCLEOTIDE SEQUENCE [LARGE SCALE GENOMIC DNA]</scope>
    <source>
        <strain evidence="1 2">A5</strain>
    </source>
</reference>
<organism evidence="1 2">
    <name type="scientific">Rhizophagus irregularis</name>
    <dbReference type="NCBI Taxonomy" id="588596"/>
    <lineage>
        <taxon>Eukaryota</taxon>
        <taxon>Fungi</taxon>
        <taxon>Fungi incertae sedis</taxon>
        <taxon>Mucoromycota</taxon>
        <taxon>Glomeromycotina</taxon>
        <taxon>Glomeromycetes</taxon>
        <taxon>Glomerales</taxon>
        <taxon>Glomeraceae</taxon>
        <taxon>Rhizophagus</taxon>
    </lineage>
</organism>
<comment type="caution">
    <text evidence="1">The sequence shown here is derived from an EMBL/GenBank/DDBJ whole genome shotgun (WGS) entry which is preliminary data.</text>
</comment>
<accession>A0A2N0NHE1</accession>
<dbReference type="AlphaFoldDB" id="A0A2N0NHE1"/>
<protein>
    <submittedName>
        <fullName evidence="1">Uncharacterized protein</fullName>
    </submittedName>
</protein>
<proteinExistence type="predicted"/>
<dbReference type="EMBL" id="LLXJ01006851">
    <property type="protein sequence ID" value="PKB93997.1"/>
    <property type="molecule type" value="Genomic_DNA"/>
</dbReference>
<dbReference type="Proteomes" id="UP000232722">
    <property type="component" value="Unassembled WGS sequence"/>
</dbReference>